<dbReference type="InterPro" id="IPR006199">
    <property type="entry name" value="LexA_DNA-bd_dom"/>
</dbReference>
<dbReference type="InterPro" id="IPR006197">
    <property type="entry name" value="Peptidase_S24_LexA"/>
</dbReference>
<evidence type="ECO:0000259" key="14">
    <source>
        <dbReference type="Pfam" id="PF01726"/>
    </source>
</evidence>
<dbReference type="InterPro" id="IPR036388">
    <property type="entry name" value="WH-like_DNA-bd_sf"/>
</dbReference>
<evidence type="ECO:0000256" key="12">
    <source>
        <dbReference type="RuleBase" id="RU003991"/>
    </source>
</evidence>
<dbReference type="GO" id="GO:0006508">
    <property type="term" value="P:proteolysis"/>
    <property type="evidence" value="ECO:0007669"/>
    <property type="project" value="InterPro"/>
</dbReference>
<dbReference type="Gene3D" id="2.10.109.10">
    <property type="entry name" value="Umud Fragment, subunit A"/>
    <property type="match status" value="1"/>
</dbReference>
<dbReference type="InterPro" id="IPR006200">
    <property type="entry name" value="LexA"/>
</dbReference>
<keyword evidence="10" id="KW-0234">DNA repair</keyword>
<name>A0A2J6WFI1_9BACT</name>
<protein>
    <submittedName>
        <fullName evidence="15">Repressor LexA</fullName>
    </submittedName>
</protein>
<dbReference type="InterPro" id="IPR050077">
    <property type="entry name" value="LexA_repressor"/>
</dbReference>
<dbReference type="Pfam" id="PF00717">
    <property type="entry name" value="Peptidase_S24"/>
    <property type="match status" value="1"/>
</dbReference>
<keyword evidence="4" id="KW-0227">DNA damage</keyword>
<evidence type="ECO:0000256" key="9">
    <source>
        <dbReference type="ARBA" id="ARBA00023163"/>
    </source>
</evidence>
<evidence type="ECO:0000259" key="13">
    <source>
        <dbReference type="Pfam" id="PF00717"/>
    </source>
</evidence>
<dbReference type="GO" id="GO:0006260">
    <property type="term" value="P:DNA replication"/>
    <property type="evidence" value="ECO:0007669"/>
    <property type="project" value="UniProtKB-KW"/>
</dbReference>
<comment type="similarity">
    <text evidence="1 12">Belongs to the peptidase S24 family.</text>
</comment>
<proteinExistence type="inferred from homology"/>
<dbReference type="InterPro" id="IPR039418">
    <property type="entry name" value="LexA-like"/>
</dbReference>
<evidence type="ECO:0000256" key="8">
    <source>
        <dbReference type="ARBA" id="ARBA00023125"/>
    </source>
</evidence>
<evidence type="ECO:0000313" key="16">
    <source>
        <dbReference type="Proteomes" id="UP000237040"/>
    </source>
</evidence>
<comment type="caution">
    <text evidence="15">The sequence shown here is derived from an EMBL/GenBank/DDBJ whole genome shotgun (WGS) entry which is preliminary data.</text>
</comment>
<evidence type="ECO:0000256" key="5">
    <source>
        <dbReference type="ARBA" id="ARBA00022801"/>
    </source>
</evidence>
<dbReference type="GO" id="GO:0004252">
    <property type="term" value="F:serine-type endopeptidase activity"/>
    <property type="evidence" value="ECO:0007669"/>
    <property type="project" value="InterPro"/>
</dbReference>
<dbReference type="PANTHER" id="PTHR33516:SF2">
    <property type="entry name" value="LEXA REPRESSOR-RELATED"/>
    <property type="match status" value="1"/>
</dbReference>
<evidence type="ECO:0000256" key="2">
    <source>
        <dbReference type="ARBA" id="ARBA00022491"/>
    </source>
</evidence>
<evidence type="ECO:0000256" key="11">
    <source>
        <dbReference type="ARBA" id="ARBA00023236"/>
    </source>
</evidence>
<evidence type="ECO:0000256" key="4">
    <source>
        <dbReference type="ARBA" id="ARBA00022763"/>
    </source>
</evidence>
<dbReference type="Proteomes" id="UP000237040">
    <property type="component" value="Unassembled WGS sequence"/>
</dbReference>
<dbReference type="GO" id="GO:0009432">
    <property type="term" value="P:SOS response"/>
    <property type="evidence" value="ECO:0007669"/>
    <property type="project" value="UniProtKB-KW"/>
</dbReference>
<gene>
    <name evidence="15" type="primary">lexA</name>
    <name evidence="15" type="ORF">C0189_01135</name>
</gene>
<evidence type="ECO:0000256" key="3">
    <source>
        <dbReference type="ARBA" id="ARBA00022705"/>
    </source>
</evidence>
<dbReference type="GO" id="GO:0006281">
    <property type="term" value="P:DNA repair"/>
    <property type="evidence" value="ECO:0007669"/>
    <property type="project" value="UniProtKB-KW"/>
</dbReference>
<feature type="domain" description="Peptidase S24/S26A/S26B/S26C" evidence="13">
    <location>
        <begin position="91"/>
        <end position="204"/>
    </location>
</feature>
<keyword evidence="5 12" id="KW-0378">Hydrolase</keyword>
<dbReference type="InterPro" id="IPR036390">
    <property type="entry name" value="WH_DNA-bd_sf"/>
</dbReference>
<feature type="domain" description="LexA repressor DNA-binding" evidence="14">
    <location>
        <begin position="18"/>
        <end position="78"/>
    </location>
</feature>
<dbReference type="NCBIfam" id="TIGR00498">
    <property type="entry name" value="lexA"/>
    <property type="match status" value="1"/>
</dbReference>
<evidence type="ECO:0000313" key="15">
    <source>
        <dbReference type="EMBL" id="PMP68501.1"/>
    </source>
</evidence>
<keyword evidence="6 12" id="KW-0068">Autocatalytic cleavage</keyword>
<keyword evidence="2" id="KW-0678">Repressor</keyword>
<accession>A0A2J6WFI1</accession>
<dbReference type="PRINTS" id="PR00726">
    <property type="entry name" value="LEXASERPTASE"/>
</dbReference>
<keyword evidence="3" id="KW-0235">DNA replication</keyword>
<organism evidence="15 16">
    <name type="scientific">Caldisericum exile</name>
    <dbReference type="NCBI Taxonomy" id="693075"/>
    <lineage>
        <taxon>Bacteria</taxon>
        <taxon>Pseudomonadati</taxon>
        <taxon>Caldisericota/Cryosericota group</taxon>
        <taxon>Caldisericota</taxon>
        <taxon>Caldisericia</taxon>
        <taxon>Caldisericales</taxon>
        <taxon>Caldisericaceae</taxon>
        <taxon>Caldisericum</taxon>
    </lineage>
</organism>
<dbReference type="SUPFAM" id="SSF46785">
    <property type="entry name" value="Winged helix' DNA-binding domain"/>
    <property type="match status" value="1"/>
</dbReference>
<dbReference type="Gene3D" id="1.10.10.10">
    <property type="entry name" value="Winged helix-like DNA-binding domain superfamily/Winged helix DNA-binding domain"/>
    <property type="match status" value="1"/>
</dbReference>
<evidence type="ECO:0000256" key="6">
    <source>
        <dbReference type="ARBA" id="ARBA00022813"/>
    </source>
</evidence>
<dbReference type="Pfam" id="PF01726">
    <property type="entry name" value="LexA_DNA_bind"/>
    <property type="match status" value="1"/>
</dbReference>
<dbReference type="InterPro" id="IPR036286">
    <property type="entry name" value="LexA/Signal_pep-like_sf"/>
</dbReference>
<dbReference type="CDD" id="cd06529">
    <property type="entry name" value="S24_LexA-like"/>
    <property type="match status" value="1"/>
</dbReference>
<evidence type="ECO:0000256" key="1">
    <source>
        <dbReference type="ARBA" id="ARBA00007484"/>
    </source>
</evidence>
<keyword evidence="7" id="KW-0805">Transcription regulation</keyword>
<dbReference type="GO" id="GO:0003677">
    <property type="term" value="F:DNA binding"/>
    <property type="evidence" value="ECO:0007669"/>
    <property type="project" value="UniProtKB-KW"/>
</dbReference>
<evidence type="ECO:0000256" key="7">
    <source>
        <dbReference type="ARBA" id="ARBA00023015"/>
    </source>
</evidence>
<dbReference type="AlphaFoldDB" id="A0A2J6WFI1"/>
<keyword evidence="9" id="KW-0804">Transcription</keyword>
<dbReference type="EMBL" id="PNIL01000018">
    <property type="protein sequence ID" value="PMP68501.1"/>
    <property type="molecule type" value="Genomic_DNA"/>
</dbReference>
<dbReference type="SUPFAM" id="SSF51306">
    <property type="entry name" value="LexA/Signal peptidase"/>
    <property type="match status" value="1"/>
</dbReference>
<dbReference type="InterPro" id="IPR015927">
    <property type="entry name" value="Peptidase_S24_S26A/B/C"/>
</dbReference>
<dbReference type="GO" id="GO:0045892">
    <property type="term" value="P:negative regulation of DNA-templated transcription"/>
    <property type="evidence" value="ECO:0007669"/>
    <property type="project" value="InterPro"/>
</dbReference>
<keyword evidence="11" id="KW-0742">SOS response</keyword>
<keyword evidence="8" id="KW-0238">DNA-binding</keyword>
<evidence type="ECO:0000256" key="10">
    <source>
        <dbReference type="ARBA" id="ARBA00023204"/>
    </source>
</evidence>
<reference evidence="15 16" key="1">
    <citation type="submission" date="2018-01" db="EMBL/GenBank/DDBJ databases">
        <title>Metagenomic assembled genomes from two thermal pools in the Uzon Caldera, Kamchatka, Russia.</title>
        <authorList>
            <person name="Wilkins L."/>
            <person name="Ettinger C."/>
        </authorList>
    </citation>
    <scope>NUCLEOTIDE SEQUENCE [LARGE SCALE GENOMIC DNA]</scope>
    <source>
        <strain evidence="15">ZAV-07</strain>
    </source>
</reference>
<dbReference type="PANTHER" id="PTHR33516">
    <property type="entry name" value="LEXA REPRESSOR"/>
    <property type="match status" value="1"/>
</dbReference>
<sequence length="212" mass="23705">MTSEEMFVQYNEVERMDKKLTNKQKRVLDALIELLSEGIMPTYRDLQEKLGLRSIATVYDYVKRLERLGYVKTEGKARSIKIVAPVMNKFPLVGAVHAGDPTIAVEDIQGFLPFPVDPRLHPHAFVLKVKGDSMIEAHIEDGDLVIVDPDSPVSIGDICVAIIGDEATVKKVEKMKDGLYLVPANPKYKPIFITRDVKIIGKVIGLYRGISK</sequence>